<feature type="transmembrane region" description="Helical" evidence="1">
    <location>
        <begin position="46"/>
        <end position="68"/>
    </location>
</feature>
<name>A0ABU5KHK2_9BACL</name>
<evidence type="ECO:0000313" key="3">
    <source>
        <dbReference type="Proteomes" id="UP001292084"/>
    </source>
</evidence>
<comment type="caution">
    <text evidence="2">The sequence shown here is derived from an EMBL/GenBank/DDBJ whole genome shotgun (WGS) entry which is preliminary data.</text>
</comment>
<reference evidence="2 3" key="1">
    <citation type="submission" date="2023-12" db="EMBL/GenBank/DDBJ databases">
        <title>Jeotgalibacillus haloalkaliphilus sp. nov., a novel salt-tolerant bacteria, isolated from the estuary of the Fenhe River into the Yellow River.</title>
        <authorList>
            <person name="Li Y."/>
        </authorList>
    </citation>
    <scope>NUCLEOTIDE SEQUENCE [LARGE SCALE GENOMIC DNA]</scope>
    <source>
        <strain evidence="2 3">HH7-29</strain>
    </source>
</reference>
<keyword evidence="1" id="KW-0812">Transmembrane</keyword>
<evidence type="ECO:0000256" key="1">
    <source>
        <dbReference type="SAM" id="Phobius"/>
    </source>
</evidence>
<dbReference type="RefSeq" id="WP_322419706.1">
    <property type="nucleotide sequence ID" value="NZ_JAXQNN010000001.1"/>
</dbReference>
<evidence type="ECO:0000313" key="2">
    <source>
        <dbReference type="EMBL" id="MDZ5710665.1"/>
    </source>
</evidence>
<keyword evidence="3" id="KW-1185">Reference proteome</keyword>
<gene>
    <name evidence="2" type="ORF">UFB30_00470</name>
</gene>
<feature type="transmembrane region" description="Helical" evidence="1">
    <location>
        <begin position="6"/>
        <end position="26"/>
    </location>
</feature>
<sequence>MDLLLWFTIAFFVIGLIVLMVIRKSIRNRMEFVKNNPDREGEAKPVIWFIWAATAWGVVSMALIVTWFSGVA</sequence>
<dbReference type="EMBL" id="JAXQNN010000001">
    <property type="protein sequence ID" value="MDZ5710665.1"/>
    <property type="molecule type" value="Genomic_DNA"/>
</dbReference>
<organism evidence="2 3">
    <name type="scientific">Jeotgalibacillus haloalkalitolerans</name>
    <dbReference type="NCBI Taxonomy" id="3104292"/>
    <lineage>
        <taxon>Bacteria</taxon>
        <taxon>Bacillati</taxon>
        <taxon>Bacillota</taxon>
        <taxon>Bacilli</taxon>
        <taxon>Bacillales</taxon>
        <taxon>Caryophanaceae</taxon>
        <taxon>Jeotgalibacillus</taxon>
    </lineage>
</organism>
<dbReference type="Proteomes" id="UP001292084">
    <property type="component" value="Unassembled WGS sequence"/>
</dbReference>
<accession>A0ABU5KHK2</accession>
<keyword evidence="1" id="KW-1133">Transmembrane helix</keyword>
<keyword evidence="1" id="KW-0472">Membrane</keyword>
<protein>
    <submittedName>
        <fullName evidence="2">Uncharacterized protein</fullName>
    </submittedName>
</protein>
<proteinExistence type="predicted"/>